<dbReference type="Pfam" id="PF00106">
    <property type="entry name" value="adh_short"/>
    <property type="match status" value="1"/>
</dbReference>
<dbReference type="InterPro" id="IPR036291">
    <property type="entry name" value="NAD(P)-bd_dom_sf"/>
</dbReference>
<dbReference type="EMBL" id="CP008956">
    <property type="protein sequence ID" value="QJP99421.1"/>
    <property type="molecule type" value="Genomic_DNA"/>
</dbReference>
<dbReference type="RefSeq" id="WP_017451400.1">
    <property type="nucleotide sequence ID" value="NZ_CP008956.1"/>
</dbReference>
<gene>
    <name evidence="4" type="ORF">C798_04025</name>
</gene>
<dbReference type="PANTHER" id="PTHR24320">
    <property type="entry name" value="RETINOL DEHYDROGENASE"/>
    <property type="match status" value="1"/>
</dbReference>
<dbReference type="PRINTS" id="PR00081">
    <property type="entry name" value="GDHRDH"/>
</dbReference>
<sequence length="322" mass="34730">MNTPQQPLHTGFGQHSTVSDVIGDTDLSNKVAIITGGASGIGLVTARTLAHAGATVIVGVRDPEAARNALEGSSRIETGHIELLDPTSIDAFASAFLSSGRPLHFLINNAGIMAAPLMRDARGYESHLSANHLGHFQLTSRLWPALRRADGARVVTLSSGAHRQAAFDFDDPNFEQRAYDKWQAYAQSKTANVLFTVALDRRGEAERIRAFAVHPGRIESRLQRFIALEELQARGLRDEKGEIPAAQRSLYKTPEQGASTTVWCATSPILSNLGGVYCENCDIAYAVPADHKTLDGVLPWAVDAQTAERLWALSVQLTGIGV</sequence>
<evidence type="ECO:0000256" key="3">
    <source>
        <dbReference type="ARBA" id="ARBA00071493"/>
    </source>
</evidence>
<dbReference type="PANTHER" id="PTHR24320:SF148">
    <property type="entry name" value="NAD(P)-BINDING ROSSMANN-FOLD SUPERFAMILY PROTEIN"/>
    <property type="match status" value="1"/>
</dbReference>
<comment type="similarity">
    <text evidence="1">Belongs to the short-chain dehydrogenases/reductases (SDR) family.</text>
</comment>
<dbReference type="InterPro" id="IPR002347">
    <property type="entry name" value="SDR_fam"/>
</dbReference>
<protein>
    <recommendedName>
        <fullName evidence="3">Probable oxidoreductase</fullName>
    </recommendedName>
</protein>
<keyword evidence="2" id="KW-0560">Oxidoreductase</keyword>
<dbReference type="FunFam" id="3.40.50.720:FF:000594">
    <property type="entry name" value="Short-chain oxidoreductase"/>
    <property type="match status" value="1"/>
</dbReference>
<evidence type="ECO:0000256" key="2">
    <source>
        <dbReference type="ARBA" id="ARBA00023002"/>
    </source>
</evidence>
<organism evidence="4 5">
    <name type="scientific">Herbaspirillum rubrisubalbicans Os34</name>
    <dbReference type="NCBI Taxonomy" id="1235827"/>
    <lineage>
        <taxon>Bacteria</taxon>
        <taxon>Pseudomonadati</taxon>
        <taxon>Pseudomonadota</taxon>
        <taxon>Betaproteobacteria</taxon>
        <taxon>Burkholderiales</taxon>
        <taxon>Oxalobacteraceae</taxon>
        <taxon>Herbaspirillum</taxon>
    </lineage>
</organism>
<proteinExistence type="inferred from homology"/>
<dbReference type="AlphaFoldDB" id="A0A6M3ZPL6"/>
<evidence type="ECO:0000313" key="4">
    <source>
        <dbReference type="EMBL" id="QJP99421.1"/>
    </source>
</evidence>
<name>A0A6M3ZPL6_9BURK</name>
<dbReference type="GO" id="GO:0016491">
    <property type="term" value="F:oxidoreductase activity"/>
    <property type="evidence" value="ECO:0007669"/>
    <property type="project" value="UniProtKB-KW"/>
</dbReference>
<accession>A0A6M3ZPL6</accession>
<reference evidence="4 5" key="1">
    <citation type="journal article" date="2012" name="J. Bacteriol.">
        <title>Genome sequence of the pathogenic Herbaspirillum seropedicae strain Os34, isolated from rice roots.</title>
        <authorList>
            <person name="Ye W."/>
            <person name="Ye S."/>
            <person name="Liu J."/>
            <person name="Chang S."/>
            <person name="Chen M."/>
            <person name="Zhu B."/>
            <person name="Guo L."/>
            <person name="An Q."/>
        </authorList>
    </citation>
    <scope>NUCLEOTIDE SEQUENCE [LARGE SCALE GENOMIC DNA]</scope>
    <source>
        <strain evidence="4 5">Os34</strain>
    </source>
</reference>
<dbReference type="SUPFAM" id="SSF51735">
    <property type="entry name" value="NAD(P)-binding Rossmann-fold domains"/>
    <property type="match status" value="1"/>
</dbReference>
<evidence type="ECO:0000256" key="1">
    <source>
        <dbReference type="ARBA" id="ARBA00006484"/>
    </source>
</evidence>
<dbReference type="Gene3D" id="3.40.50.720">
    <property type="entry name" value="NAD(P)-binding Rossmann-like Domain"/>
    <property type="match status" value="1"/>
</dbReference>
<evidence type="ECO:0000313" key="5">
    <source>
        <dbReference type="Proteomes" id="UP000501648"/>
    </source>
</evidence>
<dbReference type="Proteomes" id="UP000501648">
    <property type="component" value="Chromosome"/>
</dbReference>